<feature type="compositionally biased region" description="Basic and acidic residues" evidence="1">
    <location>
        <begin position="269"/>
        <end position="286"/>
    </location>
</feature>
<dbReference type="PANTHER" id="PTHR38166">
    <property type="entry name" value="C2H2-TYPE DOMAIN-CONTAINING PROTEIN-RELATED"/>
    <property type="match status" value="1"/>
</dbReference>
<gene>
    <name evidence="2" type="ORF">B0T10DRAFT_462798</name>
</gene>
<name>A0A9P8VXK7_9HYPO</name>
<reference evidence="2 3" key="1">
    <citation type="journal article" date="2021" name="Nat. Commun.">
        <title>Genetic determinants of endophytism in the Arabidopsis root mycobiome.</title>
        <authorList>
            <person name="Mesny F."/>
            <person name="Miyauchi S."/>
            <person name="Thiergart T."/>
            <person name="Pickel B."/>
            <person name="Atanasova L."/>
            <person name="Karlsson M."/>
            <person name="Huettel B."/>
            <person name="Barry K.W."/>
            <person name="Haridas S."/>
            <person name="Chen C."/>
            <person name="Bauer D."/>
            <person name="Andreopoulos W."/>
            <person name="Pangilinan J."/>
            <person name="LaButti K."/>
            <person name="Riley R."/>
            <person name="Lipzen A."/>
            <person name="Clum A."/>
            <person name="Drula E."/>
            <person name="Henrissat B."/>
            <person name="Kohler A."/>
            <person name="Grigoriev I.V."/>
            <person name="Martin F.M."/>
            <person name="Hacquard S."/>
        </authorList>
    </citation>
    <scope>NUCLEOTIDE SEQUENCE [LARGE SCALE GENOMIC DNA]</scope>
    <source>
        <strain evidence="2 3">MPI-CAGE-CH-0241</strain>
    </source>
</reference>
<proteinExistence type="predicted"/>
<evidence type="ECO:0008006" key="4">
    <source>
        <dbReference type="Google" id="ProtNLM"/>
    </source>
</evidence>
<comment type="caution">
    <text evidence="2">The sequence shown here is derived from an EMBL/GenBank/DDBJ whole genome shotgun (WGS) entry which is preliminary data.</text>
</comment>
<feature type="compositionally biased region" description="Polar residues" evidence="1">
    <location>
        <begin position="537"/>
        <end position="553"/>
    </location>
</feature>
<accession>A0A9P8VXK7</accession>
<sequence length="649" mass="72280">MSKRKNGGFLGPQLTETTSRDSWWICEIRKTKQTHDLATRRVKIRPHVLDLAPLPTYHTWLGPDSPEPIAHMSSFESTGAGGSLDSNRDDNMANSYDATYLSEYWQDSSLRIGQGTHATSPGWQMASPFPTLVASSDVSSVCGISPRPEFVDLSPYWPSDKAFGLGQLQEATNTTLLDENPIPVMGYDTPRNPSQHIYLSQETLNQWNSLPQQQAPTYIISPPVLEPASIGSCESESKDWSTISSHDTQTMPRSSPMLSSSISELAECETTKLKEESPSSCHREGSRSSISSSWVAARRLSKKVSRTKSRSSSRRDSIQSDLDDGDYGSSSDHTRIGKSKNDRAFACPFYRMDPMRHMDCVNLKLSRIRDVKQHINRRHTQGPHYCPECWSTFSTVDPWEKHIKARSCEAAVSGDRTSILGVSEDMQKDLGKRVDKKLSSSEQWYTILKVLFKDTTKKPNPYVGTVVEETVGMMRDHWEQDGADIIHDVLERKNIPNQCAGHLSVLMKDLFDEVQKRFEQKTRRSGAIEADNSKQSVFVSGGSDTTMTDTQVRSPPPNDWDVVPEASDLQSEATLSLCPCGISRNQIGSDTDLSGVFQTRQPSGFAHSNILARFPSTLGNQASGWIAENSSQPQAMDKSVSQNDNPLRF</sequence>
<feature type="region of interest" description="Disordered" evidence="1">
    <location>
        <begin position="231"/>
        <end position="288"/>
    </location>
</feature>
<feature type="region of interest" description="Disordered" evidence="1">
    <location>
        <begin position="537"/>
        <end position="558"/>
    </location>
</feature>
<evidence type="ECO:0000313" key="2">
    <source>
        <dbReference type="EMBL" id="KAH6884470.1"/>
    </source>
</evidence>
<organism evidence="2 3">
    <name type="scientific">Thelonectria olida</name>
    <dbReference type="NCBI Taxonomy" id="1576542"/>
    <lineage>
        <taxon>Eukaryota</taxon>
        <taxon>Fungi</taxon>
        <taxon>Dikarya</taxon>
        <taxon>Ascomycota</taxon>
        <taxon>Pezizomycotina</taxon>
        <taxon>Sordariomycetes</taxon>
        <taxon>Hypocreomycetidae</taxon>
        <taxon>Hypocreales</taxon>
        <taxon>Nectriaceae</taxon>
        <taxon>Thelonectria</taxon>
    </lineage>
</organism>
<feature type="compositionally biased region" description="Polar residues" evidence="1">
    <location>
        <begin position="240"/>
        <end position="253"/>
    </location>
</feature>
<dbReference type="OrthoDB" id="3521097at2759"/>
<evidence type="ECO:0000313" key="3">
    <source>
        <dbReference type="Proteomes" id="UP000777438"/>
    </source>
</evidence>
<dbReference type="EMBL" id="JAGPYM010000020">
    <property type="protein sequence ID" value="KAH6884470.1"/>
    <property type="molecule type" value="Genomic_DNA"/>
</dbReference>
<feature type="region of interest" description="Disordered" evidence="1">
    <location>
        <begin position="304"/>
        <end position="337"/>
    </location>
</feature>
<feature type="compositionally biased region" description="Low complexity" evidence="1">
    <location>
        <begin position="254"/>
        <end position="263"/>
    </location>
</feature>
<feature type="region of interest" description="Disordered" evidence="1">
    <location>
        <begin position="628"/>
        <end position="649"/>
    </location>
</feature>
<evidence type="ECO:0000256" key="1">
    <source>
        <dbReference type="SAM" id="MobiDB-lite"/>
    </source>
</evidence>
<protein>
    <recommendedName>
        <fullName evidence="4">C2H2-type domain-containing protein</fullName>
    </recommendedName>
</protein>
<keyword evidence="3" id="KW-1185">Reference proteome</keyword>
<dbReference type="PANTHER" id="PTHR38166:SF1">
    <property type="entry name" value="C2H2-TYPE DOMAIN-CONTAINING PROTEIN"/>
    <property type="match status" value="1"/>
</dbReference>
<dbReference type="Proteomes" id="UP000777438">
    <property type="component" value="Unassembled WGS sequence"/>
</dbReference>
<dbReference type="AlphaFoldDB" id="A0A9P8VXK7"/>